<name>E3MDC0_CAERE</name>
<evidence type="ECO:0000313" key="2">
    <source>
        <dbReference type="Proteomes" id="UP000008281"/>
    </source>
</evidence>
<dbReference type="Pfam" id="PF12078">
    <property type="entry name" value="DUF3557"/>
    <property type="match status" value="1"/>
</dbReference>
<evidence type="ECO:0008006" key="3">
    <source>
        <dbReference type="Google" id="ProtNLM"/>
    </source>
</evidence>
<proteinExistence type="predicted"/>
<keyword evidence="2" id="KW-1185">Reference proteome</keyword>
<dbReference type="AlphaFoldDB" id="E3MDC0"/>
<organism evidence="2">
    <name type="scientific">Caenorhabditis remanei</name>
    <name type="common">Caenorhabditis vulgaris</name>
    <dbReference type="NCBI Taxonomy" id="31234"/>
    <lineage>
        <taxon>Eukaryota</taxon>
        <taxon>Metazoa</taxon>
        <taxon>Ecdysozoa</taxon>
        <taxon>Nematoda</taxon>
        <taxon>Chromadorea</taxon>
        <taxon>Rhabditida</taxon>
        <taxon>Rhabditina</taxon>
        <taxon>Rhabditomorpha</taxon>
        <taxon>Rhabditoidea</taxon>
        <taxon>Rhabditidae</taxon>
        <taxon>Peloderinae</taxon>
        <taxon>Caenorhabditis</taxon>
    </lineage>
</organism>
<dbReference type="EMBL" id="DS268437">
    <property type="protein sequence ID" value="EFO99180.1"/>
    <property type="molecule type" value="Genomic_DNA"/>
</dbReference>
<dbReference type="HOGENOM" id="CLU_042576_3_1_1"/>
<evidence type="ECO:0000313" key="1">
    <source>
        <dbReference type="EMBL" id="EFO99180.1"/>
    </source>
</evidence>
<gene>
    <name evidence="1" type="ORF">CRE_17987</name>
</gene>
<dbReference type="InParanoid" id="E3MDC0"/>
<dbReference type="Proteomes" id="UP000008281">
    <property type="component" value="Unassembled WGS sequence"/>
</dbReference>
<dbReference type="InterPro" id="IPR021942">
    <property type="entry name" value="DUF3557"/>
</dbReference>
<reference evidence="1" key="1">
    <citation type="submission" date="2007-07" db="EMBL/GenBank/DDBJ databases">
        <title>PCAP assembly of the Caenorhabditis remanei genome.</title>
        <authorList>
            <consortium name="The Caenorhabditis remanei Sequencing Consortium"/>
            <person name="Wilson R.K."/>
        </authorList>
    </citation>
    <scope>NUCLEOTIDE SEQUENCE [LARGE SCALE GENOMIC DNA]</scope>
    <source>
        <strain evidence="1">PB4641</strain>
    </source>
</reference>
<dbReference type="PANTHER" id="PTHR31379:SF1">
    <property type="entry name" value="F-BOX C PROTEIN-RELATED"/>
    <property type="match status" value="1"/>
</dbReference>
<sequence length="272" mass="31674">MPPPLSYPALKLVLEYLEANKRYHITSRSSALQKIDNIIPLRAGNLTIWKDYRVYLDELEYSAEYTTWKINREELLKIHVVNEKLKKYLEGRPNIHVGCVHFNYVKGYEQVPLKLNLITNKLVTFCCSVVFTNFLPFLDVRSFPLKKLKIAQENTIDIDHPVRKKLTIQNIMDGNVDAVRIIKDWMKNGREIGTEYLLSFSFDIYFGQTLRDLKKEFNEFQNMKGINGRFLRGASRFLIPMSPTSKIVIYGTRIKSKGNTVYQLVLKVVSTD</sequence>
<protein>
    <recommendedName>
        <fullName evidence="3">F-box domain-containing protein</fullName>
    </recommendedName>
</protein>
<dbReference type="PANTHER" id="PTHR31379">
    <property type="entry name" value="F-BOX C PROTEIN-RELATED-RELATED"/>
    <property type="match status" value="1"/>
</dbReference>
<accession>E3MDC0</accession>